<feature type="binding site" evidence="5">
    <location>
        <position position="118"/>
    </location>
    <ligand>
        <name>Zn(2+)</name>
        <dbReference type="ChEBI" id="CHEBI:29105"/>
    </ligand>
</feature>
<dbReference type="InterPro" id="IPR014628">
    <property type="entry name" value="Man6P_isomerase_Firm_short"/>
</dbReference>
<evidence type="ECO:0000256" key="3">
    <source>
        <dbReference type="ARBA" id="ARBA00029741"/>
    </source>
</evidence>
<dbReference type="PANTHER" id="PTHR42742:SF3">
    <property type="entry name" value="FRUCTOKINASE"/>
    <property type="match status" value="1"/>
</dbReference>
<reference evidence="9" key="2">
    <citation type="journal article" date="2021" name="PeerJ">
        <title>Extensive microbial diversity within the chicken gut microbiome revealed by metagenomics and culture.</title>
        <authorList>
            <person name="Gilroy R."/>
            <person name="Ravi A."/>
            <person name="Getino M."/>
            <person name="Pursley I."/>
            <person name="Horton D.L."/>
            <person name="Alikhan N.F."/>
            <person name="Baker D."/>
            <person name="Gharbi K."/>
            <person name="Hall N."/>
            <person name="Watson M."/>
            <person name="Adriaenssens E.M."/>
            <person name="Foster-Nyarko E."/>
            <person name="Jarju S."/>
            <person name="Secka A."/>
            <person name="Antonio M."/>
            <person name="Oren A."/>
            <person name="Chaudhuri R.R."/>
            <person name="La Ragione R."/>
            <person name="Hildebrand F."/>
            <person name="Pallen M.J."/>
        </authorList>
    </citation>
    <scope>NUCLEOTIDE SEQUENCE</scope>
    <source>
        <strain evidence="9">ChiSjej4B22-9803</strain>
    </source>
</reference>
<evidence type="ECO:0000256" key="4">
    <source>
        <dbReference type="ARBA" id="ARBA00030762"/>
    </source>
</evidence>
<comment type="caution">
    <text evidence="9">The sequence shown here is derived from an EMBL/GenBank/DDBJ whole genome shotgun (WGS) entry which is preliminary data.</text>
</comment>
<protein>
    <recommendedName>
        <fullName evidence="3">Phosphohexomutase</fullName>
    </recommendedName>
    <alternativeName>
        <fullName evidence="4">Phosphomannose isomerase</fullName>
    </alternativeName>
</protein>
<dbReference type="InterPro" id="IPR011051">
    <property type="entry name" value="RmlC_Cupin_sf"/>
</dbReference>
<dbReference type="GO" id="GO:0004476">
    <property type="term" value="F:mannose-6-phosphate isomerase activity"/>
    <property type="evidence" value="ECO:0007669"/>
    <property type="project" value="InterPro"/>
</dbReference>
<name>A0A9D1LTK7_9FIRM</name>
<evidence type="ECO:0000256" key="5">
    <source>
        <dbReference type="PIRSR" id="PIRSR036894-1"/>
    </source>
</evidence>
<evidence type="ECO:0000259" key="8">
    <source>
        <dbReference type="Pfam" id="PF21621"/>
    </source>
</evidence>
<keyword evidence="9" id="KW-0413">Isomerase</keyword>
<evidence type="ECO:0000313" key="10">
    <source>
        <dbReference type="Proteomes" id="UP000824111"/>
    </source>
</evidence>
<feature type="domain" description="Mannose-6-phosphate isomerase cupin" evidence="8">
    <location>
        <begin position="235"/>
        <end position="312"/>
    </location>
</feature>
<keyword evidence="1 5" id="KW-0479">Metal-binding</keyword>
<dbReference type="SUPFAM" id="SSF51182">
    <property type="entry name" value="RmlC-like cupins"/>
    <property type="match status" value="1"/>
</dbReference>
<dbReference type="Pfam" id="PF21621">
    <property type="entry name" value="MPI_cupin_dom"/>
    <property type="match status" value="1"/>
</dbReference>
<dbReference type="GO" id="GO:0005975">
    <property type="term" value="P:carbohydrate metabolic process"/>
    <property type="evidence" value="ECO:0007669"/>
    <property type="project" value="InterPro"/>
</dbReference>
<dbReference type="GO" id="GO:0009298">
    <property type="term" value="P:GDP-mannose biosynthetic process"/>
    <property type="evidence" value="ECO:0007669"/>
    <property type="project" value="InterPro"/>
</dbReference>
<dbReference type="AlphaFoldDB" id="A0A9D1LTK7"/>
<dbReference type="Pfam" id="PF20511">
    <property type="entry name" value="PMI_typeI_cat"/>
    <property type="match status" value="1"/>
</dbReference>
<evidence type="ECO:0000256" key="2">
    <source>
        <dbReference type="ARBA" id="ARBA00022833"/>
    </source>
</evidence>
<dbReference type="PRINTS" id="PR00714">
    <property type="entry name" value="MAN6PISMRASE"/>
</dbReference>
<dbReference type="PIRSF" id="PIRSF036894">
    <property type="entry name" value="PMI_Firm_short"/>
    <property type="match status" value="1"/>
</dbReference>
<keyword evidence="2 5" id="KW-0862">Zinc</keyword>
<dbReference type="InterPro" id="IPR016305">
    <property type="entry name" value="Mannose-6-P_Isomerase"/>
</dbReference>
<evidence type="ECO:0000256" key="1">
    <source>
        <dbReference type="ARBA" id="ARBA00022723"/>
    </source>
</evidence>
<evidence type="ECO:0000313" key="9">
    <source>
        <dbReference type="EMBL" id="HIU47853.1"/>
    </source>
</evidence>
<dbReference type="InterPro" id="IPR046457">
    <property type="entry name" value="PMI_typeI_cat"/>
</dbReference>
<dbReference type="Gene3D" id="2.60.120.10">
    <property type="entry name" value="Jelly Rolls"/>
    <property type="match status" value="2"/>
</dbReference>
<feature type="binding site" evidence="5">
    <location>
        <position position="101"/>
    </location>
    <ligand>
        <name>Zn(2+)</name>
        <dbReference type="ChEBI" id="CHEBI:29105"/>
    </ligand>
</feature>
<comment type="cofactor">
    <cofactor evidence="5">
        <name>Zn(2+)</name>
        <dbReference type="ChEBI" id="CHEBI:29105"/>
    </cofactor>
    <text evidence="5">Binds 1 zinc ion per subunit.</text>
</comment>
<dbReference type="Proteomes" id="UP000824111">
    <property type="component" value="Unassembled WGS sequence"/>
</dbReference>
<sequence length="312" mass="34584">MNNDPIKLTPAFKDYLWGGTKLKTCYNKKSDLDIVAESWELSTHKDGQSTVATGPYAGCTLSAYIEQCGRNILGKNALKFAYFPILIKLIDAKNPLSVQVHPDDAYALAHEGEYGKTEMWYVLDCDEGASLYYGFNRRLSREEYRERIENNTLLEVLNEVKVKKGDVFFIQAGTVHAIGAGIMICEIQQNSNTTYRVYDYGRRDADGNTRPLHIEQAIAVSTLAPAPAYTPAGNTLASCDYFTVEKHKFNGKKTLHITPDCFHSLIAVDGGCTLHLNNGATLTVNKGDSIFIPAQDADYTLEGDAELILSYV</sequence>
<organism evidence="9 10">
    <name type="scientific">Candidatus Avimonoglobus intestinipullorum</name>
    <dbReference type="NCBI Taxonomy" id="2840699"/>
    <lineage>
        <taxon>Bacteria</taxon>
        <taxon>Bacillati</taxon>
        <taxon>Bacillota</taxon>
        <taxon>Clostridia</taxon>
        <taxon>Eubacteriales</taxon>
        <taxon>Candidatus Avimonoglobus</taxon>
    </lineage>
</organism>
<feature type="domain" description="Phosphomannose isomerase type I catalytic" evidence="7">
    <location>
        <begin position="7"/>
        <end position="107"/>
    </location>
</feature>
<evidence type="ECO:0000256" key="6">
    <source>
        <dbReference type="PIRSR" id="PIRSR036894-2"/>
    </source>
</evidence>
<dbReference type="PANTHER" id="PTHR42742">
    <property type="entry name" value="TRANSCRIPTIONAL REPRESSOR MPRA"/>
    <property type="match status" value="1"/>
</dbReference>
<dbReference type="GO" id="GO:0008270">
    <property type="term" value="F:zinc ion binding"/>
    <property type="evidence" value="ECO:0007669"/>
    <property type="project" value="InterPro"/>
</dbReference>
<feature type="binding site" evidence="5">
    <location>
        <position position="176"/>
    </location>
    <ligand>
        <name>Zn(2+)</name>
        <dbReference type="ChEBI" id="CHEBI:29105"/>
    </ligand>
</feature>
<dbReference type="InterPro" id="IPR049071">
    <property type="entry name" value="MPI_cupin_dom"/>
</dbReference>
<accession>A0A9D1LTK7</accession>
<proteinExistence type="predicted"/>
<dbReference type="InterPro" id="IPR051804">
    <property type="entry name" value="Carb_Metab_Reg_Kinase/Isom"/>
</dbReference>
<dbReference type="EMBL" id="DVND01000015">
    <property type="protein sequence ID" value="HIU47853.1"/>
    <property type="molecule type" value="Genomic_DNA"/>
</dbReference>
<evidence type="ECO:0000259" key="7">
    <source>
        <dbReference type="Pfam" id="PF20511"/>
    </source>
</evidence>
<dbReference type="CDD" id="cd02208">
    <property type="entry name" value="cupin_RmlC-like"/>
    <property type="match status" value="1"/>
</dbReference>
<reference evidence="9" key="1">
    <citation type="submission" date="2020-10" db="EMBL/GenBank/DDBJ databases">
        <authorList>
            <person name="Gilroy R."/>
        </authorList>
    </citation>
    <scope>NUCLEOTIDE SEQUENCE</scope>
    <source>
        <strain evidence="9">ChiSjej4B22-9803</strain>
    </source>
</reference>
<gene>
    <name evidence="9" type="ORF">IAB04_00660</name>
</gene>
<feature type="active site" evidence="6">
    <location>
        <position position="196"/>
    </location>
</feature>
<dbReference type="CDD" id="cd07010">
    <property type="entry name" value="cupin_PMI_type_I_N_bac"/>
    <property type="match status" value="1"/>
</dbReference>
<dbReference type="InterPro" id="IPR014710">
    <property type="entry name" value="RmlC-like_jellyroll"/>
</dbReference>